<dbReference type="InterPro" id="IPR036291">
    <property type="entry name" value="NAD(P)-bd_dom_sf"/>
</dbReference>
<dbReference type="InterPro" id="IPR020831">
    <property type="entry name" value="GlycerAld/Erythrose_P_DH"/>
</dbReference>
<dbReference type="SUPFAM" id="SSF55347">
    <property type="entry name" value="Glyceraldehyde-3-phosphate dehydrogenase-like, C-terminal domain"/>
    <property type="match status" value="1"/>
</dbReference>
<reference evidence="3" key="1">
    <citation type="journal article" date="2014" name="Front. Microbiol.">
        <title>High frequency of phylogenetically diverse reductive dehalogenase-homologous genes in deep subseafloor sedimentary metagenomes.</title>
        <authorList>
            <person name="Kawai M."/>
            <person name="Futagami T."/>
            <person name="Toyoda A."/>
            <person name="Takaki Y."/>
            <person name="Nishi S."/>
            <person name="Hori S."/>
            <person name="Arai W."/>
            <person name="Tsubouchi T."/>
            <person name="Morono Y."/>
            <person name="Uchiyama I."/>
            <person name="Ito T."/>
            <person name="Fujiyama A."/>
            <person name="Inagaki F."/>
            <person name="Takami H."/>
        </authorList>
    </citation>
    <scope>NUCLEOTIDE SEQUENCE</scope>
    <source>
        <strain evidence="3">Expedition CK06-06</strain>
    </source>
</reference>
<evidence type="ECO:0000313" key="3">
    <source>
        <dbReference type="EMBL" id="GAJ18398.1"/>
    </source>
</evidence>
<keyword evidence="1" id="KW-0560">Oxidoreductase</keyword>
<dbReference type="PRINTS" id="PR00078">
    <property type="entry name" value="G3PDHDRGNASE"/>
</dbReference>
<feature type="non-terminal residue" evidence="3">
    <location>
        <position position="225"/>
    </location>
</feature>
<accession>X1ULP9</accession>
<feature type="non-terminal residue" evidence="3">
    <location>
        <position position="1"/>
    </location>
</feature>
<sequence>NQYHGGKLEVVAINDLTDTKTNAHLLKWDSAYGRYSGTVEAGENSIIVDGKEIKVLSERDPGNIPWQDYGVDIVIESTGLFTDGSKAAAHRQGGAKKVIISAPAKNEDITIVLGVNEDRYDPGKHNIISNASCTTNCIAPVVKVLHQSFGISKGLMTTIHAYTNEQRLQDMFHRDLRRARAAAQSIIPTTTGAARAVTQVIPELKGRLHGLAFRVPVASVSIVDF</sequence>
<dbReference type="InterPro" id="IPR020830">
    <property type="entry name" value="GlycerAld_3-P_DH_AS"/>
</dbReference>
<dbReference type="PROSITE" id="PS00071">
    <property type="entry name" value="GAPDH"/>
    <property type="match status" value="1"/>
</dbReference>
<evidence type="ECO:0000259" key="2">
    <source>
        <dbReference type="SMART" id="SM00846"/>
    </source>
</evidence>
<dbReference type="Pfam" id="PF00044">
    <property type="entry name" value="Gp_dh_N"/>
    <property type="match status" value="1"/>
</dbReference>
<dbReference type="InterPro" id="IPR020828">
    <property type="entry name" value="GlycerAld_3-P_DH_NAD(P)-bd"/>
</dbReference>
<dbReference type="InterPro" id="IPR020829">
    <property type="entry name" value="GlycerAld_3-P_DH_cat"/>
</dbReference>
<feature type="domain" description="Glyceraldehyde 3-phosphate dehydrogenase NAD(P) binding" evidence="2">
    <location>
        <begin position="4"/>
        <end position="133"/>
    </location>
</feature>
<name>X1ULP9_9ZZZZ</name>
<dbReference type="Pfam" id="PF02800">
    <property type="entry name" value="Gp_dh_C"/>
    <property type="match status" value="1"/>
</dbReference>
<gene>
    <name evidence="3" type="ORF">S12H4_54940</name>
</gene>
<dbReference type="SUPFAM" id="SSF51735">
    <property type="entry name" value="NAD(P)-binding Rossmann-fold domains"/>
    <property type="match status" value="1"/>
</dbReference>
<dbReference type="GO" id="GO:0016620">
    <property type="term" value="F:oxidoreductase activity, acting on the aldehyde or oxo group of donors, NAD or NADP as acceptor"/>
    <property type="evidence" value="ECO:0007669"/>
    <property type="project" value="InterPro"/>
</dbReference>
<dbReference type="AlphaFoldDB" id="X1ULP9"/>
<dbReference type="FunFam" id="3.40.50.720:FF:000001">
    <property type="entry name" value="Glyceraldehyde-3-phosphate dehydrogenase"/>
    <property type="match status" value="1"/>
</dbReference>
<protein>
    <recommendedName>
        <fullName evidence="2">Glyceraldehyde 3-phosphate dehydrogenase NAD(P) binding domain-containing protein</fullName>
    </recommendedName>
</protein>
<dbReference type="PANTHER" id="PTHR43148">
    <property type="entry name" value="GLYCERALDEHYDE-3-PHOSPHATE DEHYDROGENASE 2"/>
    <property type="match status" value="1"/>
</dbReference>
<proteinExistence type="predicted"/>
<dbReference type="EMBL" id="BARW01035182">
    <property type="protein sequence ID" value="GAJ18398.1"/>
    <property type="molecule type" value="Genomic_DNA"/>
</dbReference>
<evidence type="ECO:0000256" key="1">
    <source>
        <dbReference type="ARBA" id="ARBA00023002"/>
    </source>
</evidence>
<dbReference type="CDD" id="cd05214">
    <property type="entry name" value="GAPDH_I_N"/>
    <property type="match status" value="1"/>
</dbReference>
<dbReference type="SMART" id="SM00846">
    <property type="entry name" value="Gp_dh_N"/>
    <property type="match status" value="1"/>
</dbReference>
<dbReference type="Gene3D" id="3.40.50.720">
    <property type="entry name" value="NAD(P)-binding Rossmann-like Domain"/>
    <property type="match status" value="1"/>
</dbReference>
<comment type="caution">
    <text evidence="3">The sequence shown here is derived from an EMBL/GenBank/DDBJ whole genome shotgun (WGS) entry which is preliminary data.</text>
</comment>
<dbReference type="GO" id="GO:0051287">
    <property type="term" value="F:NAD binding"/>
    <property type="evidence" value="ECO:0007669"/>
    <property type="project" value="InterPro"/>
</dbReference>
<organism evidence="3">
    <name type="scientific">marine sediment metagenome</name>
    <dbReference type="NCBI Taxonomy" id="412755"/>
    <lineage>
        <taxon>unclassified sequences</taxon>
        <taxon>metagenomes</taxon>
        <taxon>ecological metagenomes</taxon>
    </lineage>
</organism>